<organism evidence="2 3">
    <name type="scientific">Araneus ventricosus</name>
    <name type="common">Orbweaver spider</name>
    <name type="synonym">Epeira ventricosa</name>
    <dbReference type="NCBI Taxonomy" id="182803"/>
    <lineage>
        <taxon>Eukaryota</taxon>
        <taxon>Metazoa</taxon>
        <taxon>Ecdysozoa</taxon>
        <taxon>Arthropoda</taxon>
        <taxon>Chelicerata</taxon>
        <taxon>Arachnida</taxon>
        <taxon>Araneae</taxon>
        <taxon>Araneomorphae</taxon>
        <taxon>Entelegynae</taxon>
        <taxon>Araneoidea</taxon>
        <taxon>Araneidae</taxon>
        <taxon>Araneus</taxon>
    </lineage>
</organism>
<dbReference type="Proteomes" id="UP000499080">
    <property type="component" value="Unassembled WGS sequence"/>
</dbReference>
<accession>A0A4Y2P109</accession>
<protein>
    <submittedName>
        <fullName evidence="2">Uncharacterized protein</fullName>
    </submittedName>
</protein>
<proteinExistence type="predicted"/>
<keyword evidence="3" id="KW-1185">Reference proteome</keyword>
<evidence type="ECO:0000313" key="3">
    <source>
        <dbReference type="Proteomes" id="UP000499080"/>
    </source>
</evidence>
<evidence type="ECO:0000256" key="1">
    <source>
        <dbReference type="SAM" id="MobiDB-lite"/>
    </source>
</evidence>
<dbReference type="EMBL" id="BGPR01010198">
    <property type="protein sequence ID" value="GBN44802.1"/>
    <property type="molecule type" value="Genomic_DNA"/>
</dbReference>
<feature type="region of interest" description="Disordered" evidence="1">
    <location>
        <begin position="41"/>
        <end position="75"/>
    </location>
</feature>
<evidence type="ECO:0000313" key="2">
    <source>
        <dbReference type="EMBL" id="GBN44802.1"/>
    </source>
</evidence>
<reference evidence="2 3" key="1">
    <citation type="journal article" date="2019" name="Sci. Rep.">
        <title>Orb-weaving spider Araneus ventricosus genome elucidates the spidroin gene catalogue.</title>
        <authorList>
            <person name="Kono N."/>
            <person name="Nakamura H."/>
            <person name="Ohtoshi R."/>
            <person name="Moran D.A.P."/>
            <person name="Shinohara A."/>
            <person name="Yoshida Y."/>
            <person name="Fujiwara M."/>
            <person name="Mori M."/>
            <person name="Tomita M."/>
            <person name="Arakawa K."/>
        </authorList>
    </citation>
    <scope>NUCLEOTIDE SEQUENCE [LARGE SCALE GENOMIC DNA]</scope>
</reference>
<name>A0A4Y2P109_ARAVE</name>
<gene>
    <name evidence="2" type="ORF">AVEN_124160_1</name>
</gene>
<comment type="caution">
    <text evidence="2">The sequence shown here is derived from an EMBL/GenBank/DDBJ whole genome shotgun (WGS) entry which is preliminary data.</text>
</comment>
<sequence>MESDGTLYPDSNFSLQQTCTANLQAYSKVDTTRAQAYSKLTQASKSPRDELAANLPRQTHRKHSRVRTQPRIRTRGLAIASMTL</sequence>
<feature type="compositionally biased region" description="Basic residues" evidence="1">
    <location>
        <begin position="58"/>
        <end position="74"/>
    </location>
</feature>
<dbReference type="AlphaFoldDB" id="A0A4Y2P109"/>